<keyword evidence="4" id="KW-0456">Lyase</keyword>
<evidence type="ECO:0000259" key="3">
    <source>
        <dbReference type="Pfam" id="PF21348"/>
    </source>
</evidence>
<dbReference type="SUPFAM" id="SSF69318">
    <property type="entry name" value="Integrin alpha N-terminal domain"/>
    <property type="match status" value="1"/>
</dbReference>
<accession>A0A1M4TLA5</accession>
<evidence type="ECO:0000313" key="5">
    <source>
        <dbReference type="Proteomes" id="UP000184480"/>
    </source>
</evidence>
<reference evidence="5" key="1">
    <citation type="submission" date="2016-11" db="EMBL/GenBank/DDBJ databases">
        <authorList>
            <person name="Varghese N."/>
            <person name="Submissions S."/>
        </authorList>
    </citation>
    <scope>NUCLEOTIDE SEQUENCE [LARGE SCALE GENOMIC DNA]</scope>
    <source>
        <strain evidence="5">DSM 27370</strain>
    </source>
</reference>
<organism evidence="4 5">
    <name type="scientific">Dysgonomonas macrotermitis</name>
    <dbReference type="NCBI Taxonomy" id="1346286"/>
    <lineage>
        <taxon>Bacteria</taxon>
        <taxon>Pseudomonadati</taxon>
        <taxon>Bacteroidota</taxon>
        <taxon>Bacteroidia</taxon>
        <taxon>Bacteroidales</taxon>
        <taxon>Dysgonomonadaceae</taxon>
        <taxon>Dysgonomonas</taxon>
    </lineage>
</organism>
<keyword evidence="1" id="KW-0732">Signal</keyword>
<gene>
    <name evidence="4" type="ORF">SAMN05444362_101358</name>
</gene>
<dbReference type="InterPro" id="IPR041624">
    <property type="entry name" value="RGI_lyase"/>
</dbReference>
<sequence>MTTRIWILCSLLILLSWLGESNLNAQPNYDYTKLKREKLGRGVVAIKKDDSTNVITWRYLSSDPITTTFNIYRNGTKINPSPIDKATFFEDKTTESKALTYTVKAVVNGKEESNLSGKYTLPANAPIGYINIPLDIPSDGVTPDGQKYTYSPGDASIGDVDGDGEYEIILKWDPSNAHDNSHNGYTGNVYIDCYKIDGKKLWRIDLGRNIRAGAHYTQFMVYDLDGDNKAEIVMKTADGTTDGRGSVIGDVKADYRNQYGFIIEGPEYLTIFNGETGKAMQTIDYIPQRGDVCKWGDCRGNRVDRFLAAIAYLDGVHPSVVMCRGYYTRTVLAAFDWRDGKLASRWVFDSDMPGNQAYAGQGNHNLRVGDVDGDGCDEIIYGSCAINNDGTGFYSTGLGHGDALHLTVFDPTRKGMQVWDCHENKRDGSTFRDAATGKIIFQLPSKIDVGRAMAADIDPNYPGVEMWAIDTNGIFNVKGERINAPDCQVSINMACWWDGDLTRELLDKVTVSKYDPATGRSNAIFKAEGCLWNNGTKSNPAIQGDILGDWREEILFRTADNKNLRLYVSTEPTGYRFHTFLEDPVYRISMATQNVAYNQPTQPGFYFGSDLGKIFKEKEIVTKDNFILLDAGMDYDSYNWSVGGTNRERKLTTNDIPEGKRTEVELKVTYRGYEFTDHVFVTLNAK</sequence>
<dbReference type="Proteomes" id="UP000184480">
    <property type="component" value="Unassembled WGS sequence"/>
</dbReference>
<keyword evidence="5" id="KW-1185">Reference proteome</keyword>
<feature type="domain" description="Rhamnogalacturonan I lyase beta-sheet" evidence="2">
    <location>
        <begin position="36"/>
        <end position="114"/>
    </location>
</feature>
<feature type="domain" description="Rhamnogalacturonan lyase family 11 C-terminal" evidence="3">
    <location>
        <begin position="129"/>
        <end position="613"/>
    </location>
</feature>
<protein>
    <submittedName>
        <fullName evidence="4">Rhamnogalacturonan endolyase</fullName>
    </submittedName>
</protein>
<dbReference type="InterPro" id="IPR013783">
    <property type="entry name" value="Ig-like_fold"/>
</dbReference>
<dbReference type="RefSeq" id="WP_062175447.1">
    <property type="nucleotide sequence ID" value="NZ_BBXL01000001.1"/>
</dbReference>
<dbReference type="Pfam" id="PF18370">
    <property type="entry name" value="RGI_lyase"/>
    <property type="match status" value="1"/>
</dbReference>
<name>A0A1M4TLA5_9BACT</name>
<dbReference type="EMBL" id="FQUC01000001">
    <property type="protein sequence ID" value="SHE45269.1"/>
    <property type="molecule type" value="Genomic_DNA"/>
</dbReference>
<feature type="chain" id="PRO_5009907574" evidence="1">
    <location>
        <begin position="26"/>
        <end position="686"/>
    </location>
</feature>
<dbReference type="InterPro" id="IPR034641">
    <property type="entry name" value="RGL11"/>
</dbReference>
<dbReference type="GO" id="GO:0016829">
    <property type="term" value="F:lyase activity"/>
    <property type="evidence" value="ECO:0007669"/>
    <property type="project" value="UniProtKB-KW"/>
</dbReference>
<dbReference type="PANTHER" id="PTHR43118:SF1">
    <property type="entry name" value="RHAMNOGALACTURONAN LYASE (EUROFUNG)"/>
    <property type="match status" value="1"/>
</dbReference>
<dbReference type="PANTHER" id="PTHR43118">
    <property type="entry name" value="RHAMNOGALACTURONAN LYASE (EUROFUNG)"/>
    <property type="match status" value="1"/>
</dbReference>
<dbReference type="Pfam" id="PF21348">
    <property type="entry name" value="RGL11_C"/>
    <property type="match status" value="1"/>
</dbReference>
<dbReference type="InterPro" id="IPR028994">
    <property type="entry name" value="Integrin_alpha_N"/>
</dbReference>
<feature type="signal peptide" evidence="1">
    <location>
        <begin position="1"/>
        <end position="25"/>
    </location>
</feature>
<dbReference type="InterPro" id="IPR049366">
    <property type="entry name" value="RGL11_C"/>
</dbReference>
<dbReference type="CDD" id="cd10318">
    <property type="entry name" value="RGL11"/>
    <property type="match status" value="1"/>
</dbReference>
<dbReference type="STRING" id="1346286.SAMN05444362_101358"/>
<evidence type="ECO:0000259" key="2">
    <source>
        <dbReference type="Pfam" id="PF18370"/>
    </source>
</evidence>
<evidence type="ECO:0000313" key="4">
    <source>
        <dbReference type="EMBL" id="SHE45269.1"/>
    </source>
</evidence>
<dbReference type="OrthoDB" id="9802318at2"/>
<dbReference type="AlphaFoldDB" id="A0A1M4TLA5"/>
<proteinExistence type="predicted"/>
<evidence type="ECO:0000256" key="1">
    <source>
        <dbReference type="SAM" id="SignalP"/>
    </source>
</evidence>
<dbReference type="Gene3D" id="2.60.40.10">
    <property type="entry name" value="Immunoglobulins"/>
    <property type="match status" value="1"/>
</dbReference>